<feature type="region of interest" description="Disordered" evidence="6">
    <location>
        <begin position="52"/>
        <end position="84"/>
    </location>
</feature>
<evidence type="ECO:0000256" key="5">
    <source>
        <dbReference type="ARBA" id="ARBA00023125"/>
    </source>
</evidence>
<dbReference type="FunFam" id="1.10.720.40:FF:000001">
    <property type="entry name" value="LEM domain containing 2, isoform CRA_a"/>
    <property type="match status" value="1"/>
</dbReference>
<dbReference type="GO" id="GO:0005635">
    <property type="term" value="C:nuclear envelope"/>
    <property type="evidence" value="ECO:0007669"/>
    <property type="project" value="UniProtKB-ARBA"/>
</dbReference>
<dbReference type="Proteomes" id="UP001652741">
    <property type="component" value="Chromosome ssa15"/>
</dbReference>
<evidence type="ECO:0000259" key="8">
    <source>
        <dbReference type="PROSITE" id="PS50955"/>
    </source>
</evidence>
<dbReference type="InterPro" id="IPR013146">
    <property type="entry name" value="LEM-like_dom"/>
</dbReference>
<dbReference type="AlphaFoldDB" id="A0A1S3MFN6"/>
<sequence length="304" mass="34207">MPVFVEDPAQFSKPRLKSELIAHNVTLPAVESKKQVYVELYLKHIVQKSAADFSSDEEDDDVVEVQDSQDFEEEEKDPEMLDPSVLTDDKLKTTLLKYGVEAGPIVGSQQGSPETVSLMEENLHVDMWFESRIPLSSSGPEIKRGNNRSSNQGPCPRPYWQEAATVDKYTMTNRSLFITPKTSLFKRQIKEPVTDVLMEMFPETEPTPTGIAATRRRPIKGAAGRPVQFKYPDLPASPMTLQRWAVEPRLVPLWVQILVFFIVACLLYLIYASMEDGLANPFVALLDNLSMETETEGLSLQAEP</sequence>
<dbReference type="SMART" id="SM01261">
    <property type="entry name" value="Thymopoietin"/>
    <property type="match status" value="1"/>
</dbReference>
<gene>
    <name evidence="10" type="primary">lemd1</name>
</gene>
<evidence type="ECO:0000256" key="4">
    <source>
        <dbReference type="ARBA" id="ARBA00022990"/>
    </source>
</evidence>
<keyword evidence="7" id="KW-0472">Membrane</keyword>
<dbReference type="PROSITE" id="PS50955">
    <property type="entry name" value="LEM_LIKE"/>
    <property type="match status" value="1"/>
</dbReference>
<dbReference type="RefSeq" id="XP_014002007.1">
    <property type="nucleotide sequence ID" value="XM_014146532.2"/>
</dbReference>
<dbReference type="PANTHER" id="PTHR12019:SF22">
    <property type="entry name" value="LAMINA-ASSOCIATED POLYPEPTIDE 2, ISOFORMS BETA_GAMMA"/>
    <property type="match status" value="1"/>
</dbReference>
<protein>
    <submittedName>
        <fullName evidence="10">LEM domain-containing protein 1 isoform X5</fullName>
    </submittedName>
</protein>
<keyword evidence="2" id="KW-0488">Methylation</keyword>
<comment type="similarity">
    <text evidence="1">Belongs to the LEM family.</text>
</comment>
<dbReference type="CDD" id="cd12940">
    <property type="entry name" value="LEM_LAP2_LEMD1"/>
    <property type="match status" value="1"/>
</dbReference>
<proteinExistence type="inferred from homology"/>
<evidence type="ECO:0000256" key="3">
    <source>
        <dbReference type="ARBA" id="ARBA00022553"/>
    </source>
</evidence>
<feature type="transmembrane region" description="Helical" evidence="7">
    <location>
        <begin position="253"/>
        <end position="271"/>
    </location>
</feature>
<keyword evidence="4" id="KW-0007">Acetylation</keyword>
<dbReference type="Gene3D" id="1.10.720.40">
    <property type="match status" value="2"/>
</dbReference>
<feature type="region of interest" description="Disordered" evidence="6">
    <location>
        <begin position="138"/>
        <end position="157"/>
    </location>
</feature>
<dbReference type="InterPro" id="IPR003887">
    <property type="entry name" value="LEM_dom"/>
</dbReference>
<keyword evidence="9" id="KW-1185">Reference proteome</keyword>
<reference evidence="10" key="1">
    <citation type="submission" date="2025-08" db="UniProtKB">
        <authorList>
            <consortium name="RefSeq"/>
        </authorList>
    </citation>
    <scope>IDENTIFICATION</scope>
</reference>
<keyword evidence="7" id="KW-0812">Transmembrane</keyword>
<dbReference type="Pfam" id="PF03020">
    <property type="entry name" value="LEM"/>
    <property type="match status" value="1"/>
</dbReference>
<dbReference type="PANTHER" id="PTHR12019">
    <property type="entry name" value="LAMINA-ASSOCIATED POLYPEPTIDE THYMOPOIETIN"/>
    <property type="match status" value="1"/>
</dbReference>
<organism evidence="9 10">
    <name type="scientific">Salmo salar</name>
    <name type="common">Atlantic salmon</name>
    <dbReference type="NCBI Taxonomy" id="8030"/>
    <lineage>
        <taxon>Eukaryota</taxon>
        <taxon>Metazoa</taxon>
        <taxon>Chordata</taxon>
        <taxon>Craniata</taxon>
        <taxon>Vertebrata</taxon>
        <taxon>Euteleostomi</taxon>
        <taxon>Actinopterygii</taxon>
        <taxon>Neopterygii</taxon>
        <taxon>Teleostei</taxon>
        <taxon>Protacanthopterygii</taxon>
        <taxon>Salmoniformes</taxon>
        <taxon>Salmonidae</taxon>
        <taxon>Salmoninae</taxon>
        <taxon>Salmo</taxon>
    </lineage>
</organism>
<dbReference type="GO" id="GO:0003677">
    <property type="term" value="F:DNA binding"/>
    <property type="evidence" value="ECO:0007669"/>
    <property type="project" value="UniProtKB-KW"/>
</dbReference>
<keyword evidence="7" id="KW-1133">Transmembrane helix</keyword>
<name>A0A1S3MFN6_SALSA</name>
<keyword evidence="5" id="KW-0238">DNA-binding</keyword>
<dbReference type="Pfam" id="PF08198">
    <property type="entry name" value="Thymopoietin"/>
    <property type="match status" value="1"/>
</dbReference>
<keyword evidence="3" id="KW-0597">Phosphoprotein</keyword>
<evidence type="ECO:0000256" key="1">
    <source>
        <dbReference type="ARBA" id="ARBA00007744"/>
    </source>
</evidence>
<evidence type="ECO:0000256" key="7">
    <source>
        <dbReference type="SAM" id="Phobius"/>
    </source>
</evidence>
<dbReference type="CDD" id="cd12935">
    <property type="entry name" value="LEM_like"/>
    <property type="match status" value="1"/>
</dbReference>
<dbReference type="InterPro" id="IPR011015">
    <property type="entry name" value="LEM/LEM-like_dom_sf"/>
</dbReference>
<evidence type="ECO:0000256" key="6">
    <source>
        <dbReference type="SAM" id="MobiDB-lite"/>
    </source>
</evidence>
<feature type="compositionally biased region" description="Acidic residues" evidence="6">
    <location>
        <begin position="54"/>
        <end position="77"/>
    </location>
</feature>
<accession>A0A1S3MFN6</accession>
<feature type="domain" description="LEM-like" evidence="8">
    <location>
        <begin position="5"/>
        <end position="48"/>
    </location>
</feature>
<dbReference type="SUPFAM" id="SSF63451">
    <property type="entry name" value="LEM domain"/>
    <property type="match status" value="2"/>
</dbReference>
<evidence type="ECO:0000256" key="2">
    <source>
        <dbReference type="ARBA" id="ARBA00022481"/>
    </source>
</evidence>
<evidence type="ECO:0000313" key="9">
    <source>
        <dbReference type="Proteomes" id="UP001652741"/>
    </source>
</evidence>
<dbReference type="InterPro" id="IPR051656">
    <property type="entry name" value="LEM_domain"/>
</dbReference>
<evidence type="ECO:0000313" key="10">
    <source>
        <dbReference type="RefSeq" id="XP_014002007.1"/>
    </source>
</evidence>